<accession>A0A076N7F4</accession>
<sequence length="40" mass="4158">MVFAALLVEAGLAVAVASALTTYARRHFAPRADAPAEVTE</sequence>
<gene>
    <name evidence="1" type="ORF">AMETH_6703</name>
</gene>
<dbReference type="KEGG" id="amq:AMETH_6703"/>
<keyword evidence="2" id="KW-1185">Reference proteome</keyword>
<evidence type="ECO:0000313" key="2">
    <source>
        <dbReference type="Proteomes" id="UP000062973"/>
    </source>
</evidence>
<dbReference type="HOGENOM" id="CLU_3283866_0_0_11"/>
<dbReference type="PATRIC" id="fig|1068978.7.peg.7200"/>
<dbReference type="EMBL" id="CP009110">
    <property type="protein sequence ID" value="AIJ26795.1"/>
    <property type="molecule type" value="Genomic_DNA"/>
</dbReference>
<protein>
    <submittedName>
        <fullName evidence="1">Uncharacterized protein</fullName>
    </submittedName>
</protein>
<dbReference type="Proteomes" id="UP000062973">
    <property type="component" value="Chromosome"/>
</dbReference>
<dbReference type="AlphaFoldDB" id="A0A076N7F4"/>
<organism evidence="1 2">
    <name type="scientific">Amycolatopsis methanolica 239</name>
    <dbReference type="NCBI Taxonomy" id="1068978"/>
    <lineage>
        <taxon>Bacteria</taxon>
        <taxon>Bacillati</taxon>
        <taxon>Actinomycetota</taxon>
        <taxon>Actinomycetes</taxon>
        <taxon>Pseudonocardiales</taxon>
        <taxon>Pseudonocardiaceae</taxon>
        <taxon>Amycolatopsis</taxon>
        <taxon>Amycolatopsis methanolica group</taxon>
    </lineage>
</organism>
<name>A0A076N7F4_AMYME</name>
<reference evidence="1 2" key="1">
    <citation type="submission" date="2014-07" db="EMBL/GenBank/DDBJ databases">
        <title>Whole Genome Sequence of the Amycolatopsis methanolica 239.</title>
        <authorList>
            <person name="Tang B."/>
        </authorList>
    </citation>
    <scope>NUCLEOTIDE SEQUENCE [LARGE SCALE GENOMIC DNA]</scope>
    <source>
        <strain evidence="1 2">239</strain>
    </source>
</reference>
<evidence type="ECO:0000313" key="1">
    <source>
        <dbReference type="EMBL" id="AIJ26795.1"/>
    </source>
</evidence>
<proteinExistence type="predicted"/>
<dbReference type="RefSeq" id="WP_017985569.1">
    <property type="nucleotide sequence ID" value="NZ_AQUL01000001.1"/>
</dbReference>